<evidence type="ECO:0000313" key="2">
    <source>
        <dbReference type="Proteomes" id="UP001179121"/>
    </source>
</evidence>
<dbReference type="EMBL" id="OX365700">
    <property type="protein sequence ID" value="CAI4031102.1"/>
    <property type="molecule type" value="Genomic_DNA"/>
</dbReference>
<name>A0AA86T3P8_9BACT</name>
<reference evidence="1" key="1">
    <citation type="submission" date="2022-10" db="EMBL/GenBank/DDBJ databases">
        <authorList>
            <person name="Koch H."/>
        </authorList>
    </citation>
    <scope>NUCLEOTIDE SEQUENCE</scope>
    <source>
        <strain evidence="1">DNF</strain>
    </source>
</reference>
<dbReference type="Proteomes" id="UP001179121">
    <property type="component" value="Chromosome"/>
</dbReference>
<accession>A0AA86T3P8</accession>
<organism evidence="1 2">
    <name type="scientific">Nitrospira tepida</name>
    <dbReference type="NCBI Taxonomy" id="2973512"/>
    <lineage>
        <taxon>Bacteria</taxon>
        <taxon>Pseudomonadati</taxon>
        <taxon>Nitrospirota</taxon>
        <taxon>Nitrospiria</taxon>
        <taxon>Nitrospirales</taxon>
        <taxon>Nitrospiraceae</taxon>
        <taxon>Nitrospira</taxon>
    </lineage>
</organism>
<gene>
    <name evidence="1" type="ORF">DNFV4_01533</name>
</gene>
<dbReference type="RefSeq" id="WP_289268062.1">
    <property type="nucleotide sequence ID" value="NZ_OX365700.1"/>
</dbReference>
<dbReference type="KEGG" id="nti:DNFV4_01533"/>
<sequence length="135" mass="15089">MAEPFGILNVSGPFREPREPVFSYDYSIQRPTWPTPHAVRVKIGIPNELDPIKQRLLGTIQGTAGQQVVVNAVLTRRIADFKLQLANEEGLLGGRQDALVAPFSGSLAHLLPKLETWAIEQQQALREEIRQRAKL</sequence>
<dbReference type="AlphaFoldDB" id="A0AA86T3P8"/>
<protein>
    <submittedName>
        <fullName evidence="1">Uncharacterized protein</fullName>
    </submittedName>
</protein>
<evidence type="ECO:0000313" key="1">
    <source>
        <dbReference type="EMBL" id="CAI4031102.1"/>
    </source>
</evidence>
<keyword evidence="2" id="KW-1185">Reference proteome</keyword>
<proteinExistence type="predicted"/>